<keyword evidence="3" id="KW-1185">Reference proteome</keyword>
<gene>
    <name evidence="2" type="ORF">QBC40DRAFT_232551</name>
</gene>
<feature type="region of interest" description="Disordered" evidence="1">
    <location>
        <begin position="365"/>
        <end position="432"/>
    </location>
</feature>
<evidence type="ECO:0000313" key="2">
    <source>
        <dbReference type="EMBL" id="KAK4197309.1"/>
    </source>
</evidence>
<sequence>MIPKHKRFILEEDSWDDTVYSCVFFDQERRQYMQLQLSAEAVPKVPDNHVRRIEAEKKFNEYVNSWLPEICDTLPPDRQSFLVDAKGKLLSSDKSTIPVHPAYLDKFTLPVPWVASFVPRDRLVELVRRSGQVDRVSYHQEDRPGEGGTVVPGKIVEADFRYYCTKDAKATTDCLRNMLLCARFTDADKLLGRFQHAVTEGDQVVGYLTQAARGPSIYTFSTAKKRRPFKLKHLHQLLQGIHTLNLTYGLVSMDLQANYIVIDQDTDELWFRSFNHCVPITPQNAMFDVVLAYILMYEKITHDVQTPPRNLAEAQTIIANLAAREPWVKSDSAELDHDQSEYRKVMDRFLLHSYMGPLFPGKYSSVKDLESQQPEEGVTGLRGGSAPRAPGQEGEIGQEPQLSPSKKRQGEDEDPGSTKRSRTEGAGPKVNVNWEEAVVPETLETNIPTSFTKAIGGQQVDITSPKLWHRSKNEATKENPVVSWYRPPTDSGARARIKCLLANGQAAPEDDAAGRWNELLIPQPEEDPEELSDWDSFALNVPQEGPDFDVDLRAFIEGAARAAAVARQAAVTAQEATRSAKAEAKKALDVVAEVKEATELAQAVLAGYVAGNAELAII</sequence>
<evidence type="ECO:0000313" key="3">
    <source>
        <dbReference type="Proteomes" id="UP001303160"/>
    </source>
</evidence>
<accession>A0AAN6XB91</accession>
<name>A0AAN6XB91_9PEZI</name>
<proteinExistence type="predicted"/>
<dbReference type="Proteomes" id="UP001303160">
    <property type="component" value="Unassembled WGS sequence"/>
</dbReference>
<comment type="caution">
    <text evidence="2">The sequence shown here is derived from an EMBL/GenBank/DDBJ whole genome shotgun (WGS) entry which is preliminary data.</text>
</comment>
<protein>
    <submittedName>
        <fullName evidence="2">Uncharacterized protein</fullName>
    </submittedName>
</protein>
<reference evidence="2" key="1">
    <citation type="journal article" date="2023" name="Mol. Phylogenet. Evol.">
        <title>Genome-scale phylogeny and comparative genomics of the fungal order Sordariales.</title>
        <authorList>
            <person name="Hensen N."/>
            <person name="Bonometti L."/>
            <person name="Westerberg I."/>
            <person name="Brannstrom I.O."/>
            <person name="Guillou S."/>
            <person name="Cros-Aarteil S."/>
            <person name="Calhoun S."/>
            <person name="Haridas S."/>
            <person name="Kuo A."/>
            <person name="Mondo S."/>
            <person name="Pangilinan J."/>
            <person name="Riley R."/>
            <person name="LaButti K."/>
            <person name="Andreopoulos B."/>
            <person name="Lipzen A."/>
            <person name="Chen C."/>
            <person name="Yan M."/>
            <person name="Daum C."/>
            <person name="Ng V."/>
            <person name="Clum A."/>
            <person name="Steindorff A."/>
            <person name="Ohm R.A."/>
            <person name="Martin F."/>
            <person name="Silar P."/>
            <person name="Natvig D.O."/>
            <person name="Lalanne C."/>
            <person name="Gautier V."/>
            <person name="Ament-Velasquez S.L."/>
            <person name="Kruys A."/>
            <person name="Hutchinson M.I."/>
            <person name="Powell A.J."/>
            <person name="Barry K."/>
            <person name="Miller A.N."/>
            <person name="Grigoriev I.V."/>
            <person name="Debuchy R."/>
            <person name="Gladieux P."/>
            <person name="Hiltunen Thoren M."/>
            <person name="Johannesson H."/>
        </authorList>
    </citation>
    <scope>NUCLEOTIDE SEQUENCE</scope>
    <source>
        <strain evidence="2">CBS 315.58</strain>
    </source>
</reference>
<organism evidence="2 3">
    <name type="scientific">Triangularia verruculosa</name>
    <dbReference type="NCBI Taxonomy" id="2587418"/>
    <lineage>
        <taxon>Eukaryota</taxon>
        <taxon>Fungi</taxon>
        <taxon>Dikarya</taxon>
        <taxon>Ascomycota</taxon>
        <taxon>Pezizomycotina</taxon>
        <taxon>Sordariomycetes</taxon>
        <taxon>Sordariomycetidae</taxon>
        <taxon>Sordariales</taxon>
        <taxon>Podosporaceae</taxon>
        <taxon>Triangularia</taxon>
    </lineage>
</organism>
<dbReference type="EMBL" id="MU863966">
    <property type="protein sequence ID" value="KAK4197309.1"/>
    <property type="molecule type" value="Genomic_DNA"/>
</dbReference>
<reference evidence="2" key="2">
    <citation type="submission" date="2023-05" db="EMBL/GenBank/DDBJ databases">
        <authorList>
            <consortium name="Lawrence Berkeley National Laboratory"/>
            <person name="Steindorff A."/>
            <person name="Hensen N."/>
            <person name="Bonometti L."/>
            <person name="Westerberg I."/>
            <person name="Brannstrom I.O."/>
            <person name="Guillou S."/>
            <person name="Cros-Aarteil S."/>
            <person name="Calhoun S."/>
            <person name="Haridas S."/>
            <person name="Kuo A."/>
            <person name="Mondo S."/>
            <person name="Pangilinan J."/>
            <person name="Riley R."/>
            <person name="Labutti K."/>
            <person name="Andreopoulos B."/>
            <person name="Lipzen A."/>
            <person name="Chen C."/>
            <person name="Yanf M."/>
            <person name="Daum C."/>
            <person name="Ng V."/>
            <person name="Clum A."/>
            <person name="Ohm R."/>
            <person name="Martin F."/>
            <person name="Silar P."/>
            <person name="Natvig D."/>
            <person name="Lalanne C."/>
            <person name="Gautier V."/>
            <person name="Ament-Velasquez S.L."/>
            <person name="Kruys A."/>
            <person name="Hutchinson M.I."/>
            <person name="Powell A.J."/>
            <person name="Barry K."/>
            <person name="Miller A.N."/>
            <person name="Grigoriev I.V."/>
            <person name="Debuchy R."/>
            <person name="Gladieux P."/>
            <person name="Thoren M.H."/>
            <person name="Johannesson H."/>
        </authorList>
    </citation>
    <scope>NUCLEOTIDE SEQUENCE</scope>
    <source>
        <strain evidence="2">CBS 315.58</strain>
    </source>
</reference>
<dbReference type="AlphaFoldDB" id="A0AAN6XB91"/>
<evidence type="ECO:0000256" key="1">
    <source>
        <dbReference type="SAM" id="MobiDB-lite"/>
    </source>
</evidence>